<evidence type="ECO:0000313" key="3">
    <source>
        <dbReference type="Proteomes" id="UP000009256"/>
    </source>
</evidence>
<proteinExistence type="predicted"/>
<keyword evidence="1" id="KW-1133">Transmembrane helix</keyword>
<accession>E4S5A3</accession>
<evidence type="ECO:0000313" key="2">
    <source>
        <dbReference type="EMBL" id="ADQ41537.1"/>
    </source>
</evidence>
<dbReference type="GO" id="GO:0016829">
    <property type="term" value="F:lyase activity"/>
    <property type="evidence" value="ECO:0007669"/>
    <property type="project" value="UniProtKB-KW"/>
</dbReference>
<dbReference type="EMBL" id="CP002326">
    <property type="protein sequence ID" value="ADQ41537.1"/>
    <property type="molecule type" value="Genomic_DNA"/>
</dbReference>
<keyword evidence="1" id="KW-0812">Transmembrane</keyword>
<gene>
    <name evidence="2" type="ordered locus">Calkr_2068</name>
</gene>
<dbReference type="AlphaFoldDB" id="E4S5A3"/>
<feature type="transmembrane region" description="Helical" evidence="1">
    <location>
        <begin position="6"/>
        <end position="26"/>
    </location>
</feature>
<keyword evidence="3" id="KW-1185">Reference proteome</keyword>
<dbReference type="KEGG" id="cki:Calkr_2068"/>
<name>E4S5A3_CALA7</name>
<keyword evidence="2" id="KW-0456">Lyase</keyword>
<dbReference type="STRING" id="632335.Calkr_2068"/>
<protein>
    <submittedName>
        <fullName evidence="2">Putative L-cysteine/cystine lyase</fullName>
    </submittedName>
</protein>
<reference evidence="2 3" key="2">
    <citation type="journal article" date="2011" name="J. Bacteriol.">
        <title>Complete genome sequences for the anaerobic, extremely thermophilic plant biomass-degrading bacteria Caldicellulosiruptor hydrothermalis, Caldicellulosiruptor kristjanssonii, Caldicellulosiruptor kronotskyensis, Caldicellulosiruptor owensenis, and Caldicellulosiruptor lactoaceticus.</title>
        <authorList>
            <person name="Blumer-Schuette S.E."/>
            <person name="Ozdemir I."/>
            <person name="Mistry D."/>
            <person name="Lucas S."/>
            <person name="Lapidus A."/>
            <person name="Cheng J.F."/>
            <person name="Goodwin L.A."/>
            <person name="Pitluck S."/>
            <person name="Land M.L."/>
            <person name="Hauser L.J."/>
            <person name="Woyke T."/>
            <person name="Mikhailova N."/>
            <person name="Pati A."/>
            <person name="Kyrpides N.C."/>
            <person name="Ivanova N."/>
            <person name="Detter J.C."/>
            <person name="Walston-Davenport K."/>
            <person name="Han S."/>
            <person name="Adams M.W."/>
            <person name="Kelly R.M."/>
        </authorList>
    </citation>
    <scope>NUCLEOTIDE SEQUENCE [LARGE SCALE GENOMIC DNA]</scope>
    <source>
        <strain evidence="3">ATCC 700853 / DSM 12137 / I77R1B</strain>
    </source>
</reference>
<sequence>MRLEGIILEILKTVTPVVTVLIVAVVKANFRIKISLSPFRIEIKKEVVR</sequence>
<dbReference type="HOGENOM" id="CLU_3133408_0_0_9"/>
<dbReference type="Proteomes" id="UP000009256">
    <property type="component" value="Chromosome"/>
</dbReference>
<reference key="1">
    <citation type="submission" date="2010-11" db="EMBL/GenBank/DDBJ databases">
        <title>Complete sequence of chromosome of Caldicellulosiruptor kristjanssonii 177R1B.</title>
        <authorList>
            <consortium name="US DOE Joint Genome Institute"/>
            <person name="Lucas S."/>
            <person name="Copeland A."/>
            <person name="Lapidus A."/>
            <person name="Cheng J.-F."/>
            <person name="Bruce D."/>
            <person name="Goodwin L."/>
            <person name="Pitluck S."/>
            <person name="Davenport K."/>
            <person name="Detter J.C."/>
            <person name="Han C."/>
            <person name="Tapia R."/>
            <person name="Land M."/>
            <person name="Hauser L."/>
            <person name="Jeffries C."/>
            <person name="Kyrpides N."/>
            <person name="Ivanova N."/>
            <person name="Mikhailova N."/>
            <person name="Blumer-Schuette S.E."/>
            <person name="Kelly R.M."/>
            <person name="Woyke T."/>
        </authorList>
    </citation>
    <scope>NUCLEOTIDE SEQUENCE</scope>
    <source>
        <strain>177R1B</strain>
    </source>
</reference>
<evidence type="ECO:0000256" key="1">
    <source>
        <dbReference type="SAM" id="Phobius"/>
    </source>
</evidence>
<organism evidence="2 3">
    <name type="scientific">Caldicellulosiruptor acetigenus (strain ATCC 700853 / DSM 12137 / I77R1B)</name>
    <name type="common">Caldicellulosiruptor kristjanssonii</name>
    <dbReference type="NCBI Taxonomy" id="632335"/>
    <lineage>
        <taxon>Bacteria</taxon>
        <taxon>Bacillati</taxon>
        <taxon>Bacillota</taxon>
        <taxon>Bacillota incertae sedis</taxon>
        <taxon>Caldicellulosiruptorales</taxon>
        <taxon>Caldicellulosiruptoraceae</taxon>
        <taxon>Caldicellulosiruptor</taxon>
    </lineage>
</organism>
<keyword evidence="1" id="KW-0472">Membrane</keyword>